<evidence type="ECO:0000256" key="10">
    <source>
        <dbReference type="PROSITE-ProRule" id="PRU00042"/>
    </source>
</evidence>
<evidence type="ECO:0000256" key="5">
    <source>
        <dbReference type="ARBA" id="ARBA00022833"/>
    </source>
</evidence>
<evidence type="ECO:0000256" key="4">
    <source>
        <dbReference type="ARBA" id="ARBA00022771"/>
    </source>
</evidence>
<evidence type="ECO:0000256" key="2">
    <source>
        <dbReference type="ARBA" id="ARBA00022723"/>
    </source>
</evidence>
<dbReference type="GO" id="GO:0000981">
    <property type="term" value="F:DNA-binding transcription factor activity, RNA polymerase II-specific"/>
    <property type="evidence" value="ECO:0007669"/>
    <property type="project" value="TreeGrafter"/>
</dbReference>
<evidence type="ECO:0000256" key="8">
    <source>
        <dbReference type="ARBA" id="ARBA00023163"/>
    </source>
</evidence>
<dbReference type="SUPFAM" id="SSF57667">
    <property type="entry name" value="beta-beta-alpha zinc fingers"/>
    <property type="match status" value="4"/>
</dbReference>
<dbReference type="InterPro" id="IPR036236">
    <property type="entry name" value="Znf_C2H2_sf"/>
</dbReference>
<keyword evidence="9" id="KW-0539">Nucleus</keyword>
<comment type="caution">
    <text evidence="13">The sequence shown here is derived from an EMBL/GenBank/DDBJ whole genome shotgun (WGS) entry which is preliminary data.</text>
</comment>
<feature type="region of interest" description="Disordered" evidence="11">
    <location>
        <begin position="1"/>
        <end position="23"/>
    </location>
</feature>
<feature type="compositionally biased region" description="Polar residues" evidence="11">
    <location>
        <begin position="509"/>
        <end position="524"/>
    </location>
</feature>
<keyword evidence="8" id="KW-0804">Transcription</keyword>
<keyword evidence="2" id="KW-0479">Metal-binding</keyword>
<dbReference type="GO" id="GO:0008270">
    <property type="term" value="F:zinc ion binding"/>
    <property type="evidence" value="ECO:0007669"/>
    <property type="project" value="UniProtKB-KW"/>
</dbReference>
<keyword evidence="5" id="KW-0862">Zinc</keyword>
<dbReference type="GO" id="GO:0000977">
    <property type="term" value="F:RNA polymerase II transcription regulatory region sequence-specific DNA binding"/>
    <property type="evidence" value="ECO:0007669"/>
    <property type="project" value="TreeGrafter"/>
</dbReference>
<feature type="domain" description="C2H2-type" evidence="12">
    <location>
        <begin position="883"/>
        <end position="910"/>
    </location>
</feature>
<feature type="region of interest" description="Disordered" evidence="11">
    <location>
        <begin position="196"/>
        <end position="325"/>
    </location>
</feature>
<dbReference type="PANTHER" id="PTHR24409:SF418">
    <property type="entry name" value="SI:CH73-221F6.1"/>
    <property type="match status" value="1"/>
</dbReference>
<comment type="subcellular location">
    <subcellularLocation>
        <location evidence="1">Nucleus</location>
    </subcellularLocation>
</comment>
<dbReference type="GO" id="GO:0005634">
    <property type="term" value="C:nucleus"/>
    <property type="evidence" value="ECO:0007669"/>
    <property type="project" value="UniProtKB-SubCell"/>
</dbReference>
<evidence type="ECO:0000313" key="13">
    <source>
        <dbReference type="EMBL" id="OWF50059.1"/>
    </source>
</evidence>
<feature type="domain" description="C2H2-type" evidence="12">
    <location>
        <begin position="589"/>
        <end position="616"/>
    </location>
</feature>
<feature type="compositionally biased region" description="Polar residues" evidence="11">
    <location>
        <begin position="239"/>
        <end position="269"/>
    </location>
</feature>
<dbReference type="PANTHER" id="PTHR24409">
    <property type="entry name" value="ZINC FINGER PROTEIN 142"/>
    <property type="match status" value="1"/>
</dbReference>
<accession>A0A210QMU9</accession>
<dbReference type="FunFam" id="3.30.160.60:FF:000030">
    <property type="entry name" value="Zinc finger protein 628"/>
    <property type="match status" value="1"/>
</dbReference>
<dbReference type="InterPro" id="IPR013087">
    <property type="entry name" value="Znf_C2H2_type"/>
</dbReference>
<dbReference type="Gene3D" id="3.30.160.60">
    <property type="entry name" value="Classic Zinc Finger"/>
    <property type="match status" value="5"/>
</dbReference>
<dbReference type="OrthoDB" id="3437960at2759"/>
<feature type="domain" description="C2H2-type" evidence="12">
    <location>
        <begin position="358"/>
        <end position="385"/>
    </location>
</feature>
<keyword evidence="7" id="KW-0238">DNA-binding</keyword>
<keyword evidence="14" id="KW-1185">Reference proteome</keyword>
<keyword evidence="3" id="KW-0677">Repeat</keyword>
<dbReference type="Pfam" id="PF00096">
    <property type="entry name" value="zf-C2H2"/>
    <property type="match status" value="3"/>
</dbReference>
<dbReference type="SMART" id="SM00355">
    <property type="entry name" value="ZnF_C2H2"/>
    <property type="match status" value="10"/>
</dbReference>
<gene>
    <name evidence="13" type="ORF">KP79_PYT23487</name>
</gene>
<feature type="region of interest" description="Disordered" evidence="11">
    <location>
        <begin position="31"/>
        <end position="50"/>
    </location>
</feature>
<feature type="region of interest" description="Disordered" evidence="11">
    <location>
        <begin position="654"/>
        <end position="688"/>
    </location>
</feature>
<feature type="compositionally biased region" description="Polar residues" evidence="11">
    <location>
        <begin position="747"/>
        <end position="770"/>
    </location>
</feature>
<dbReference type="AlphaFoldDB" id="A0A210QMU9"/>
<dbReference type="PROSITE" id="PS50157">
    <property type="entry name" value="ZINC_FINGER_C2H2_2"/>
    <property type="match status" value="5"/>
</dbReference>
<evidence type="ECO:0000259" key="12">
    <source>
        <dbReference type="PROSITE" id="PS50157"/>
    </source>
</evidence>
<evidence type="ECO:0000256" key="7">
    <source>
        <dbReference type="ARBA" id="ARBA00023125"/>
    </source>
</evidence>
<dbReference type="PROSITE" id="PS00028">
    <property type="entry name" value="ZINC_FINGER_C2H2_1"/>
    <property type="match status" value="7"/>
</dbReference>
<organism evidence="13 14">
    <name type="scientific">Mizuhopecten yessoensis</name>
    <name type="common">Japanese scallop</name>
    <name type="synonym">Patinopecten yessoensis</name>
    <dbReference type="NCBI Taxonomy" id="6573"/>
    <lineage>
        <taxon>Eukaryota</taxon>
        <taxon>Metazoa</taxon>
        <taxon>Spiralia</taxon>
        <taxon>Lophotrochozoa</taxon>
        <taxon>Mollusca</taxon>
        <taxon>Bivalvia</taxon>
        <taxon>Autobranchia</taxon>
        <taxon>Pteriomorphia</taxon>
        <taxon>Pectinida</taxon>
        <taxon>Pectinoidea</taxon>
        <taxon>Pectinidae</taxon>
        <taxon>Mizuhopecten</taxon>
    </lineage>
</organism>
<feature type="compositionally biased region" description="Polar residues" evidence="11">
    <location>
        <begin position="676"/>
        <end position="688"/>
    </location>
</feature>
<feature type="compositionally biased region" description="Low complexity" evidence="11">
    <location>
        <begin position="795"/>
        <end position="804"/>
    </location>
</feature>
<keyword evidence="6" id="KW-0805">Transcription regulation</keyword>
<dbReference type="FunFam" id="3.30.160.60:FF:002343">
    <property type="entry name" value="Zinc finger protein 33A"/>
    <property type="match status" value="1"/>
</dbReference>
<feature type="compositionally biased region" description="Polar residues" evidence="11">
    <location>
        <begin position="214"/>
        <end position="229"/>
    </location>
</feature>
<evidence type="ECO:0000256" key="11">
    <source>
        <dbReference type="SAM" id="MobiDB-lite"/>
    </source>
</evidence>
<sequence length="937" mass="102497">MDLSVKPDGSTLHTQGYPQGRRKMSLNYTAQGEGEARSGGSPPFNSSNDTFPYGLSGVSMPNYGYPGDLYQFTSNGYPRKSRTCCYCGKVFTRSTTRRYHEKRCPLLRAAVCGIMPDNGKRQIGPGTGVPPGHSGHGVDKPSATSMTGVGHPSAPHLPTSHLASHPSMVLKREQNGLGYHTSVIVKQENQDVNGATRHMSGHRLGTDGSHDLDTNMTRLTPDSNGSSPRPSKLGDMSGFSLSPYQGHSGLSFSKSPSQGSTKGDINSLVQDEGEKEEDMKDDIENGSDLDIPDSETFQERMKDDEARANDLNFTSPGRGDALLLDGTTSNNLGDLTGTLSDDDKNSNDKSKCYFEGETVCGVCGKSFESSWQLHVHEQIHKKFKPYACRFCNQRFSKAALRIAHEREHITEDCNCVICGSTFNEKEGLRQHMINRHRDGPWLCRYCGKPEVSNQEMVDHLQSHDLPKEELLSLQYFVAAPLDNANNNDSDNNLNDSELNEVDNINDSELVSMSDSNDNMTSPDQESPGDNLATVEQEIMSSAELMTTADLMSSQDMMSQEKEMCTICGRDYPKSHMAYHMKAHEGHKPYECPICGKRFGYKNNMKSHIKLHAGIKPYQCNVCGAKFTRGSTLRRHARRHGISAESVWDLFVRNSSSSQTPGQMHTPRKTVADTSHLDSSPTTLTTSKDLLTANGSYGNLFNTSTSAAMSNALLMSYHNHQAAVAATLPSFFSPLQSTSEVPPPALQGFSTSQTPQSDALNLSTHKSTSQGHLVGLHHRSLVESISPTSVERSRSRSLSGSDISRPTPISAPGLATKNGTEIGIQVKMCCKMGLEQTYSGAQSPSEASVHSGDSGALYQAQSSSAGLESSTDSIATLMGSGRLFKCEHCECYFSEYAMYRIHTKIHSGGRTMPFVCPVCDEDCHDRVYFSLHISEHLR</sequence>
<reference evidence="13 14" key="1">
    <citation type="journal article" date="2017" name="Nat. Ecol. Evol.">
        <title>Scallop genome provides insights into evolution of bilaterian karyotype and development.</title>
        <authorList>
            <person name="Wang S."/>
            <person name="Zhang J."/>
            <person name="Jiao W."/>
            <person name="Li J."/>
            <person name="Xun X."/>
            <person name="Sun Y."/>
            <person name="Guo X."/>
            <person name="Huan P."/>
            <person name="Dong B."/>
            <person name="Zhang L."/>
            <person name="Hu X."/>
            <person name="Sun X."/>
            <person name="Wang J."/>
            <person name="Zhao C."/>
            <person name="Wang Y."/>
            <person name="Wang D."/>
            <person name="Huang X."/>
            <person name="Wang R."/>
            <person name="Lv J."/>
            <person name="Li Y."/>
            <person name="Zhang Z."/>
            <person name="Liu B."/>
            <person name="Lu W."/>
            <person name="Hui Y."/>
            <person name="Liang J."/>
            <person name="Zhou Z."/>
            <person name="Hou R."/>
            <person name="Li X."/>
            <person name="Liu Y."/>
            <person name="Li H."/>
            <person name="Ning X."/>
            <person name="Lin Y."/>
            <person name="Zhao L."/>
            <person name="Xing Q."/>
            <person name="Dou J."/>
            <person name="Li Y."/>
            <person name="Mao J."/>
            <person name="Guo H."/>
            <person name="Dou H."/>
            <person name="Li T."/>
            <person name="Mu C."/>
            <person name="Jiang W."/>
            <person name="Fu Q."/>
            <person name="Fu X."/>
            <person name="Miao Y."/>
            <person name="Liu J."/>
            <person name="Yu Q."/>
            <person name="Li R."/>
            <person name="Liao H."/>
            <person name="Li X."/>
            <person name="Kong Y."/>
            <person name="Jiang Z."/>
            <person name="Chourrout D."/>
            <person name="Li R."/>
            <person name="Bao Z."/>
        </authorList>
    </citation>
    <scope>NUCLEOTIDE SEQUENCE [LARGE SCALE GENOMIC DNA]</scope>
    <source>
        <strain evidence="13 14">PY_sf001</strain>
    </source>
</reference>
<feature type="region of interest" description="Disordered" evidence="11">
    <location>
        <begin position="735"/>
        <end position="815"/>
    </location>
</feature>
<feature type="domain" description="C2H2-type" evidence="12">
    <location>
        <begin position="617"/>
        <end position="639"/>
    </location>
</feature>
<feature type="region of interest" description="Disordered" evidence="11">
    <location>
        <begin position="509"/>
        <end position="529"/>
    </location>
</feature>
<proteinExistence type="predicted"/>
<feature type="region of interest" description="Disordered" evidence="11">
    <location>
        <begin position="126"/>
        <end position="150"/>
    </location>
</feature>
<dbReference type="EMBL" id="NEDP02002776">
    <property type="protein sequence ID" value="OWF50059.1"/>
    <property type="molecule type" value="Genomic_DNA"/>
</dbReference>
<feature type="compositionally biased region" description="Basic and acidic residues" evidence="11">
    <location>
        <begin position="204"/>
        <end position="213"/>
    </location>
</feature>
<feature type="domain" description="C2H2-type" evidence="12">
    <location>
        <begin position="386"/>
        <end position="413"/>
    </location>
</feature>
<name>A0A210QMU9_MIZYE</name>
<evidence type="ECO:0000256" key="3">
    <source>
        <dbReference type="ARBA" id="ARBA00022737"/>
    </source>
</evidence>
<feature type="compositionally biased region" description="Acidic residues" evidence="11">
    <location>
        <begin position="271"/>
        <end position="293"/>
    </location>
</feature>
<evidence type="ECO:0000256" key="6">
    <source>
        <dbReference type="ARBA" id="ARBA00023015"/>
    </source>
</evidence>
<protein>
    <submittedName>
        <fullName evidence="13">Zinc finger protein 674</fullName>
    </submittedName>
</protein>
<keyword evidence="4 10" id="KW-0863">Zinc-finger</keyword>
<evidence type="ECO:0000256" key="1">
    <source>
        <dbReference type="ARBA" id="ARBA00004123"/>
    </source>
</evidence>
<feature type="compositionally biased region" description="Basic and acidic residues" evidence="11">
    <location>
        <begin position="297"/>
        <end position="308"/>
    </location>
</feature>
<evidence type="ECO:0000313" key="14">
    <source>
        <dbReference type="Proteomes" id="UP000242188"/>
    </source>
</evidence>
<dbReference type="Proteomes" id="UP000242188">
    <property type="component" value="Unassembled WGS sequence"/>
</dbReference>
<evidence type="ECO:0000256" key="9">
    <source>
        <dbReference type="ARBA" id="ARBA00023242"/>
    </source>
</evidence>